<name>A0A0F0LFX7_9MICO</name>
<dbReference type="OrthoDB" id="5056090at2"/>
<dbReference type="AlphaFoldDB" id="A0A0F0LFX7"/>
<proteinExistence type="predicted"/>
<gene>
    <name evidence="1" type="ORF">RS83_00454</name>
</gene>
<dbReference type="EMBL" id="JYIW01000016">
    <property type="protein sequence ID" value="KJL31589.1"/>
    <property type="molecule type" value="Genomic_DNA"/>
</dbReference>
<accession>A0A0F0LFX7</accession>
<reference evidence="1 2" key="1">
    <citation type="submission" date="2015-02" db="EMBL/GenBank/DDBJ databases">
        <title>Draft genome sequences of ten Microbacterium spp. with emphasis on heavy metal contaminated environments.</title>
        <authorList>
            <person name="Corretto E."/>
        </authorList>
    </citation>
    <scope>NUCLEOTIDE SEQUENCE [LARGE SCALE GENOMIC DNA]</scope>
    <source>
        <strain evidence="1 2">BEL4b</strain>
    </source>
</reference>
<dbReference type="RefSeq" id="WP_156153084.1">
    <property type="nucleotide sequence ID" value="NZ_CAKKLT010000041.1"/>
</dbReference>
<evidence type="ECO:0000313" key="1">
    <source>
        <dbReference type="EMBL" id="KJL31589.1"/>
    </source>
</evidence>
<dbReference type="PATRIC" id="fig|82380.11.peg.471"/>
<evidence type="ECO:0008006" key="3">
    <source>
        <dbReference type="Google" id="ProtNLM"/>
    </source>
</evidence>
<organism evidence="1 2">
    <name type="scientific">Microbacterium oxydans</name>
    <dbReference type="NCBI Taxonomy" id="82380"/>
    <lineage>
        <taxon>Bacteria</taxon>
        <taxon>Bacillati</taxon>
        <taxon>Actinomycetota</taxon>
        <taxon>Actinomycetes</taxon>
        <taxon>Micrococcales</taxon>
        <taxon>Microbacteriaceae</taxon>
        <taxon>Microbacterium</taxon>
    </lineage>
</organism>
<evidence type="ECO:0000313" key="2">
    <source>
        <dbReference type="Proteomes" id="UP000033640"/>
    </source>
</evidence>
<protein>
    <recommendedName>
        <fullName evidence="3">DUF2993 domain-containing protein</fullName>
    </recommendedName>
</protein>
<sequence>MAPDSHWPGDGDTVIRWIRAGLQPTDAELVRGLDAVRISAEASGTTLELLSIDASGVELGLLPVNDAASESSPAPGVPEIVHRRPGVIRTVRLIADPVRIEGIAVSIDAQLRDIPVEWLVYAEPSIIDQPETIHGIDLADDGAGMRGAFTVSVRSEDLSPLIESLVRPLLTGSGIHLSRLKTKVTQDGADGIRLDAGAGIRWRLLGASAKGTAHVQVSPDGIVTLRDLKVGSRNPLVMLALRAVRQSVQEQIGKSFDLNEDLTSAGGPRLTDLRVTAGDDLTVSARLS</sequence>
<dbReference type="Proteomes" id="UP000033640">
    <property type="component" value="Unassembled WGS sequence"/>
</dbReference>
<comment type="caution">
    <text evidence="1">The sequence shown here is derived from an EMBL/GenBank/DDBJ whole genome shotgun (WGS) entry which is preliminary data.</text>
</comment>